<dbReference type="GO" id="GO:0005737">
    <property type="term" value="C:cytoplasm"/>
    <property type="evidence" value="ECO:0007669"/>
    <property type="project" value="UniProtKB-SubCell"/>
</dbReference>
<feature type="site" description="Transition state stabilizer" evidence="16">
    <location>
        <position position="401"/>
    </location>
</feature>
<dbReference type="NCBIfam" id="TIGR02402">
    <property type="entry name" value="trehalose_TreZ"/>
    <property type="match status" value="1"/>
</dbReference>
<dbReference type="SUPFAM" id="SSF81296">
    <property type="entry name" value="E set domains"/>
    <property type="match status" value="1"/>
</dbReference>
<evidence type="ECO:0000256" key="10">
    <source>
        <dbReference type="ARBA" id="ARBA00032057"/>
    </source>
</evidence>
<evidence type="ECO:0000256" key="11">
    <source>
        <dbReference type="ARBA" id="ARBA00033284"/>
    </source>
</evidence>
<keyword evidence="9 14" id="KW-0326">Glycosidase</keyword>
<evidence type="ECO:0000256" key="5">
    <source>
        <dbReference type="ARBA" id="ARBA00015938"/>
    </source>
</evidence>
<evidence type="ECO:0000256" key="16">
    <source>
        <dbReference type="PIRSR" id="PIRSR006337-3"/>
    </source>
</evidence>
<dbReference type="InterPro" id="IPR013780">
    <property type="entry name" value="Glyco_hydro_b"/>
</dbReference>
<comment type="caution">
    <text evidence="18">The sequence shown here is derived from an EMBL/GenBank/DDBJ whole genome shotgun (WGS) entry which is preliminary data.</text>
</comment>
<keyword evidence="6" id="KW-0963">Cytoplasm</keyword>
<evidence type="ECO:0000259" key="17">
    <source>
        <dbReference type="SMART" id="SM00642"/>
    </source>
</evidence>
<dbReference type="Gene3D" id="2.60.40.10">
    <property type="entry name" value="Immunoglobulins"/>
    <property type="match status" value="1"/>
</dbReference>
<dbReference type="GO" id="GO:0005992">
    <property type="term" value="P:trehalose biosynthetic process"/>
    <property type="evidence" value="ECO:0007669"/>
    <property type="project" value="UniProtKB-UniRule"/>
</dbReference>
<dbReference type="EMBL" id="PCDP01000039">
    <property type="protein sequence ID" value="PZM11538.1"/>
    <property type="molecule type" value="Genomic_DNA"/>
</dbReference>
<dbReference type="PIRSF" id="PIRSF006337">
    <property type="entry name" value="Trehalose_TreZ"/>
    <property type="match status" value="1"/>
</dbReference>
<gene>
    <name evidence="18" type="primary">treZ</name>
    <name evidence="18" type="ORF">CPY51_20125</name>
</gene>
<dbReference type="InterPro" id="IPR044901">
    <property type="entry name" value="Trehalose_TreZ_E-set_sf"/>
</dbReference>
<dbReference type="CDD" id="cd02853">
    <property type="entry name" value="E_set_MTHase_like_N"/>
    <property type="match status" value="1"/>
</dbReference>
<proteinExistence type="inferred from homology"/>
<comment type="similarity">
    <text evidence="3 14">Belongs to the glycosyl hydrolase 13 family.</text>
</comment>
<evidence type="ECO:0000256" key="7">
    <source>
        <dbReference type="ARBA" id="ARBA00022801"/>
    </source>
</evidence>
<evidence type="ECO:0000256" key="9">
    <source>
        <dbReference type="ARBA" id="ARBA00023295"/>
    </source>
</evidence>
<accession>A0A2W4CKQ7</accession>
<evidence type="ECO:0000256" key="13">
    <source>
        <dbReference type="NCBIfam" id="TIGR02402"/>
    </source>
</evidence>
<keyword evidence="8" id="KW-0119">Carbohydrate metabolism</keyword>
<evidence type="ECO:0000256" key="8">
    <source>
        <dbReference type="ARBA" id="ARBA00023277"/>
    </source>
</evidence>
<keyword evidence="7 14" id="KW-0378">Hydrolase</keyword>
<dbReference type="InterPro" id="IPR017853">
    <property type="entry name" value="GH"/>
</dbReference>
<comment type="pathway">
    <text evidence="2 14">Glycan biosynthesis; trehalose biosynthesis.</text>
</comment>
<comment type="catalytic activity">
    <reaction evidence="12 14">
        <text>hydrolysis of (1-&gt;4)-alpha-D-glucosidic linkage in 4-alpha-D-[(1-&gt;4)-alpha-D-glucanosyl]n trehalose to yield trehalose and (1-&gt;4)-alpha-D-glucan.</text>
        <dbReference type="EC" id="3.2.1.141"/>
    </reaction>
</comment>
<dbReference type="InterPro" id="IPR012768">
    <property type="entry name" value="Trehalose_TreZ"/>
</dbReference>
<dbReference type="SUPFAM" id="SSF51445">
    <property type="entry name" value="(Trans)glycosidases"/>
    <property type="match status" value="1"/>
</dbReference>
<dbReference type="OrthoDB" id="9800174at2"/>
<organism evidence="18 19">
    <name type="scientific">Rhizobium tubonense</name>
    <dbReference type="NCBI Taxonomy" id="484088"/>
    <lineage>
        <taxon>Bacteria</taxon>
        <taxon>Pseudomonadati</taxon>
        <taxon>Pseudomonadota</taxon>
        <taxon>Alphaproteobacteria</taxon>
        <taxon>Hyphomicrobiales</taxon>
        <taxon>Rhizobiaceae</taxon>
        <taxon>Rhizobium/Agrobacterium group</taxon>
        <taxon>Rhizobium</taxon>
    </lineage>
</organism>
<evidence type="ECO:0000256" key="15">
    <source>
        <dbReference type="PIRSR" id="PIRSR006337-1"/>
    </source>
</evidence>
<dbReference type="Gene3D" id="1.10.10.760">
    <property type="entry name" value="E-set domains of sugar-utilizing enzymes"/>
    <property type="match status" value="1"/>
</dbReference>
<dbReference type="GO" id="GO:0033942">
    <property type="term" value="F:4-alpha-D-(1-&gt;4)-alpha-D-glucanotrehalose trehalohydrolase activity"/>
    <property type="evidence" value="ECO:0007669"/>
    <property type="project" value="UniProtKB-EC"/>
</dbReference>
<sequence>MTDQLSKAKHNQAVQPSWGAHVGGEGTVFRLWAPDEDAVKLRLAGADHPMAARADGWFELWISTDAIGEDYLFVLSDGLAIPDPASRAQSKDVHGPSRVAGPNSYRWRQHDWRGRPWEEAVIYELHIGTFTREGTFQAAIDKLTLLAEIGITVLEVMPVAHFSGERGWGYDGVLHYAPHSAYGTPEDMKAFIDAAHALGMMVLLDVVYNHFGPEGNYLHRYAPSFFRADRQTPWGAAIDFGQEAVRRYFIDNALYWIGEFRLDGLRLDAVEQIHDASPKHVLTEIAETVRSVFADRQVHLVVEDQRNYVDLLKRNANGEVRGYTAEWNDDFHHVAHVIATGEKVGHYKDFSTNLSAKLAKALCDGFIYTNRDMSSDMKATDARSDTSLPPSSFIDFLQNHDQIGNRAFGERLLSLADESMVKALTAIMLLSPQIPFLFMGEEFGETQPFYFFCDYTGELGEIVRKGRIKEAEGFGGLKKGRSIADLPDPNARNTFDGSKLQWGTRDSEHGRSWLSFISELLEIRREYLVPLLAHTKDVRATTLSTVEDVVAVSWTFGDEIVELRANLSTEPKVVPAWTGNPVFLLETSDDIGSNRLAAHSVLLCVHRATERSS</sequence>
<comment type="subcellular location">
    <subcellularLocation>
        <location evidence="1 15">Cytoplasm</location>
    </subcellularLocation>
</comment>
<dbReference type="RefSeq" id="WP_111162025.1">
    <property type="nucleotide sequence ID" value="NZ_PCDP01000039.1"/>
</dbReference>
<keyword evidence="19" id="KW-1185">Reference proteome</keyword>
<evidence type="ECO:0000256" key="12">
    <source>
        <dbReference type="ARBA" id="ARBA00034013"/>
    </source>
</evidence>
<name>A0A2W4CKQ7_9HYPH</name>
<feature type="domain" description="Glycosyl hydrolase family 13 catalytic" evidence="17">
    <location>
        <begin position="124"/>
        <end position="524"/>
    </location>
</feature>
<dbReference type="Gene3D" id="2.60.40.1180">
    <property type="entry name" value="Golgi alpha-mannosidase II"/>
    <property type="match status" value="1"/>
</dbReference>
<feature type="active site" description="Nucleophile" evidence="15">
    <location>
        <position position="268"/>
    </location>
</feature>
<dbReference type="PANTHER" id="PTHR43651">
    <property type="entry name" value="1,4-ALPHA-GLUCAN-BRANCHING ENZYME"/>
    <property type="match status" value="1"/>
</dbReference>
<evidence type="ECO:0000313" key="19">
    <source>
        <dbReference type="Proteomes" id="UP000248925"/>
    </source>
</evidence>
<dbReference type="AlphaFoldDB" id="A0A2W4CKQ7"/>
<evidence type="ECO:0000313" key="18">
    <source>
        <dbReference type="EMBL" id="PZM11538.1"/>
    </source>
</evidence>
<dbReference type="InterPro" id="IPR013783">
    <property type="entry name" value="Ig-like_fold"/>
</dbReference>
<dbReference type="Proteomes" id="UP000248925">
    <property type="component" value="Unassembled WGS sequence"/>
</dbReference>
<dbReference type="CDD" id="cd11325">
    <property type="entry name" value="AmyAc_GTHase"/>
    <property type="match status" value="1"/>
</dbReference>
<evidence type="ECO:0000256" key="2">
    <source>
        <dbReference type="ARBA" id="ARBA00005199"/>
    </source>
</evidence>
<dbReference type="SMART" id="SM00642">
    <property type="entry name" value="Aamy"/>
    <property type="match status" value="1"/>
</dbReference>
<dbReference type="EC" id="3.2.1.141" evidence="4 13"/>
<evidence type="ECO:0000256" key="3">
    <source>
        <dbReference type="ARBA" id="ARBA00008061"/>
    </source>
</evidence>
<dbReference type="PANTHER" id="PTHR43651:SF11">
    <property type="entry name" value="MALTO-OLIGOSYLTREHALOSE TREHALOHYDROLASE"/>
    <property type="match status" value="1"/>
</dbReference>
<protein>
    <recommendedName>
        <fullName evidence="5 13">Malto-oligosyltrehalose trehalohydrolase</fullName>
        <shortName evidence="14">MTHase</shortName>
        <ecNumber evidence="4 13">3.2.1.141</ecNumber>
    </recommendedName>
    <alternativeName>
        <fullName evidence="11 14">4-alpha-D-((1-&gt;4)-alpha-D-glucano)trehalose trehalohydrolase</fullName>
    </alternativeName>
    <alternativeName>
        <fullName evidence="10 14">Maltooligosyl trehalose trehalohydrolase</fullName>
    </alternativeName>
</protein>
<evidence type="ECO:0000256" key="1">
    <source>
        <dbReference type="ARBA" id="ARBA00004496"/>
    </source>
</evidence>
<reference evidence="18 19" key="1">
    <citation type="journal article" date="2018" name="Sci. Rep.">
        <title>Rhizobium tumorigenes sp. nov., a novel plant tumorigenic bacterium isolated from cane gall tumors on thornless blackberry.</title>
        <authorList>
            <person name="Kuzmanovi N."/>
            <person name="Smalla K."/>
            <person name="Gronow S."/>
            <person name="PuBawska J."/>
        </authorList>
    </citation>
    <scope>NUCLEOTIDE SEQUENCE [LARGE SCALE GENOMIC DNA]</scope>
    <source>
        <strain evidence="18 19">CCBAU 85046</strain>
    </source>
</reference>
<evidence type="ECO:0000256" key="14">
    <source>
        <dbReference type="PIRNR" id="PIRNR006337"/>
    </source>
</evidence>
<feature type="active site" description="Proton donor" evidence="15">
    <location>
        <position position="303"/>
    </location>
</feature>
<evidence type="ECO:0000256" key="4">
    <source>
        <dbReference type="ARBA" id="ARBA00012268"/>
    </source>
</evidence>
<dbReference type="InterPro" id="IPR006047">
    <property type="entry name" value="GH13_cat_dom"/>
</dbReference>
<dbReference type="Gene3D" id="3.20.20.80">
    <property type="entry name" value="Glycosidases"/>
    <property type="match status" value="1"/>
</dbReference>
<dbReference type="UniPathway" id="UPA00299"/>
<evidence type="ECO:0000256" key="6">
    <source>
        <dbReference type="ARBA" id="ARBA00022490"/>
    </source>
</evidence>
<dbReference type="Pfam" id="PF00128">
    <property type="entry name" value="Alpha-amylase"/>
    <property type="match status" value="2"/>
</dbReference>
<dbReference type="InterPro" id="IPR014756">
    <property type="entry name" value="Ig_E-set"/>
</dbReference>